<organism evidence="1 2">
    <name type="scientific">Streptomyces cirratus</name>
    <dbReference type="NCBI Taxonomy" id="68187"/>
    <lineage>
        <taxon>Bacteria</taxon>
        <taxon>Bacillati</taxon>
        <taxon>Actinomycetota</taxon>
        <taxon>Actinomycetes</taxon>
        <taxon>Kitasatosporales</taxon>
        <taxon>Streptomycetaceae</taxon>
        <taxon>Streptomyces</taxon>
    </lineage>
</organism>
<accession>A0ABQ3F588</accession>
<dbReference type="EMBL" id="BMVP01000026">
    <property type="protein sequence ID" value="GHB84577.1"/>
    <property type="molecule type" value="Genomic_DNA"/>
</dbReference>
<dbReference type="Proteomes" id="UP000642673">
    <property type="component" value="Unassembled WGS sequence"/>
</dbReference>
<proteinExistence type="predicted"/>
<comment type="caution">
    <text evidence="1">The sequence shown here is derived from an EMBL/GenBank/DDBJ whole genome shotgun (WGS) entry which is preliminary data.</text>
</comment>
<protein>
    <submittedName>
        <fullName evidence="1">Uncharacterized protein</fullName>
    </submittedName>
</protein>
<reference evidence="2" key="1">
    <citation type="journal article" date="2019" name="Int. J. Syst. Evol. Microbiol.">
        <title>The Global Catalogue of Microorganisms (GCM) 10K type strain sequencing project: providing services to taxonomists for standard genome sequencing and annotation.</title>
        <authorList>
            <consortium name="The Broad Institute Genomics Platform"/>
            <consortium name="The Broad Institute Genome Sequencing Center for Infectious Disease"/>
            <person name="Wu L."/>
            <person name="Ma J."/>
        </authorList>
    </citation>
    <scope>NUCLEOTIDE SEQUENCE [LARGE SCALE GENOMIC DNA]</scope>
    <source>
        <strain evidence="2">JCM 4738</strain>
    </source>
</reference>
<sequence>MWSTLPDSILLESIDQDKEPAELVELGAFPHRNPLAPVELHRVPLPVPTTRRAGWRVTALVLILGSCRATSATTEQLHCLLWAISDTVSASLFTSTWQNRDPRKAPLRKFFPPLEDALKLALAEGLIEPKAKGRYSLSIHGKNYLRLLSSDSELMTEEKTFLAPLRPISTSGMWQKLGITKANGRAETGAST</sequence>
<keyword evidence="2" id="KW-1185">Reference proteome</keyword>
<evidence type="ECO:0000313" key="1">
    <source>
        <dbReference type="EMBL" id="GHB84577.1"/>
    </source>
</evidence>
<evidence type="ECO:0000313" key="2">
    <source>
        <dbReference type="Proteomes" id="UP000642673"/>
    </source>
</evidence>
<name>A0ABQ3F588_9ACTN</name>
<gene>
    <name evidence="1" type="ORF">GCM10010347_64410</name>
</gene>